<keyword evidence="1" id="KW-0238">DNA-binding</keyword>
<protein>
    <submittedName>
        <fullName evidence="2">Rrf2 family transcriptional regulator</fullName>
    </submittedName>
</protein>
<dbReference type="PANTHER" id="PTHR33221:SF5">
    <property type="entry name" value="HTH-TYPE TRANSCRIPTIONAL REGULATOR ISCR"/>
    <property type="match status" value="1"/>
</dbReference>
<name>A0AAP2GPP8_9BACT</name>
<reference evidence="2 3" key="1">
    <citation type="submission" date="2021-05" db="EMBL/GenBank/DDBJ databases">
        <title>A Polyphasic approach of four new species of the genus Ohtaekwangia: Ohtaekwangia histidinii sp. nov., Ohtaekwangia cretensis sp. nov., Ohtaekwangia indiensis sp. nov., Ohtaekwangia reichenbachii sp. nov. from diverse environment.</title>
        <authorList>
            <person name="Octaviana S."/>
        </authorList>
    </citation>
    <scope>NUCLEOTIDE SEQUENCE [LARGE SCALE GENOMIC DNA]</scope>
    <source>
        <strain evidence="2 3">PWU4</strain>
    </source>
</reference>
<dbReference type="GO" id="GO:0005829">
    <property type="term" value="C:cytosol"/>
    <property type="evidence" value="ECO:0007669"/>
    <property type="project" value="TreeGrafter"/>
</dbReference>
<accession>A0AAP2GPP8</accession>
<dbReference type="InterPro" id="IPR030489">
    <property type="entry name" value="TR_Rrf2-type_CS"/>
</dbReference>
<dbReference type="EMBL" id="JAHESF010000010">
    <property type="protein sequence ID" value="MBT1697672.1"/>
    <property type="molecule type" value="Genomic_DNA"/>
</dbReference>
<evidence type="ECO:0000313" key="3">
    <source>
        <dbReference type="Proteomes" id="UP001319200"/>
    </source>
</evidence>
<dbReference type="Gene3D" id="1.10.10.10">
    <property type="entry name" value="Winged helix-like DNA-binding domain superfamily/Winged helix DNA-binding domain"/>
    <property type="match status" value="1"/>
</dbReference>
<dbReference type="Proteomes" id="UP001319200">
    <property type="component" value="Unassembled WGS sequence"/>
</dbReference>
<dbReference type="PROSITE" id="PS51197">
    <property type="entry name" value="HTH_RRF2_2"/>
    <property type="match status" value="1"/>
</dbReference>
<keyword evidence="3" id="KW-1185">Reference proteome</keyword>
<dbReference type="PANTHER" id="PTHR33221">
    <property type="entry name" value="WINGED HELIX-TURN-HELIX TRANSCRIPTIONAL REGULATOR, RRF2 FAMILY"/>
    <property type="match status" value="1"/>
</dbReference>
<evidence type="ECO:0000313" key="2">
    <source>
        <dbReference type="EMBL" id="MBT1697672.1"/>
    </source>
</evidence>
<dbReference type="RefSeq" id="WP_254163543.1">
    <property type="nucleotide sequence ID" value="NZ_JAHESF010000010.1"/>
</dbReference>
<dbReference type="InterPro" id="IPR036390">
    <property type="entry name" value="WH_DNA-bd_sf"/>
</dbReference>
<sequence>MLSKKCQYALHALLYMVEHEESDRLTIHEIAERKNIPKKFLENILINLKNAGILGSKKGKFGGYYLKRKPAEVSVLEVIRLIDGAVAMLPCVSLNFYQSCGRCENEATCSINRLFSAVRDETLKILSGSSLSDLQHLSLLPPVTPQPVNPLAEEKV</sequence>
<gene>
    <name evidence="2" type="ORF">KK083_12340</name>
</gene>
<comment type="caution">
    <text evidence="2">The sequence shown here is derived from an EMBL/GenBank/DDBJ whole genome shotgun (WGS) entry which is preliminary data.</text>
</comment>
<dbReference type="GO" id="GO:0003677">
    <property type="term" value="F:DNA binding"/>
    <property type="evidence" value="ECO:0007669"/>
    <property type="project" value="UniProtKB-KW"/>
</dbReference>
<dbReference type="PROSITE" id="PS01332">
    <property type="entry name" value="HTH_RRF2_1"/>
    <property type="match status" value="1"/>
</dbReference>
<dbReference type="InterPro" id="IPR000944">
    <property type="entry name" value="Tscrpt_reg_Rrf2"/>
</dbReference>
<dbReference type="AlphaFoldDB" id="A0AAP2GPP8"/>
<dbReference type="Pfam" id="PF02082">
    <property type="entry name" value="Rrf2"/>
    <property type="match status" value="1"/>
</dbReference>
<proteinExistence type="predicted"/>
<dbReference type="NCBIfam" id="TIGR00738">
    <property type="entry name" value="rrf2_super"/>
    <property type="match status" value="1"/>
</dbReference>
<dbReference type="InterPro" id="IPR036388">
    <property type="entry name" value="WH-like_DNA-bd_sf"/>
</dbReference>
<organism evidence="2 3">
    <name type="scientific">Chryseosolibacter histidini</name>
    <dbReference type="NCBI Taxonomy" id="2782349"/>
    <lineage>
        <taxon>Bacteria</taxon>
        <taxon>Pseudomonadati</taxon>
        <taxon>Bacteroidota</taxon>
        <taxon>Cytophagia</taxon>
        <taxon>Cytophagales</taxon>
        <taxon>Chryseotaleaceae</taxon>
        <taxon>Chryseosolibacter</taxon>
    </lineage>
</organism>
<dbReference type="GO" id="GO:0003700">
    <property type="term" value="F:DNA-binding transcription factor activity"/>
    <property type="evidence" value="ECO:0007669"/>
    <property type="project" value="TreeGrafter"/>
</dbReference>
<dbReference type="SUPFAM" id="SSF46785">
    <property type="entry name" value="Winged helix' DNA-binding domain"/>
    <property type="match status" value="1"/>
</dbReference>
<evidence type="ECO:0000256" key="1">
    <source>
        <dbReference type="ARBA" id="ARBA00023125"/>
    </source>
</evidence>